<proteinExistence type="inferred from homology"/>
<sequence length="242" mass="26878">MRILVISDIHANLTALNAVLEDAGSVDAVWCLGDLVGYGPDPNEVIDRIANLPYTVCVLGNHDAAALGQIDLDSFNTEARETTVWNQENLTKESKLYLTSLRKKTVRHGFTLTHGSPRNSIWEYILDVESAADNLDYFVTPFCLIGHTHIPVIYHTKNGKSSLYAMNSDNPLSTKLTGRAILNPGSVGQPRDADPRACYAILDLLDKTWDLRRIAYDISSVQQRIIRSGLPIRNGERLFGGW</sequence>
<name>A0A0P6XCJ9_9CHLR</name>
<organism evidence="3 4">
    <name type="scientific">Leptolinea tardivitalis</name>
    <dbReference type="NCBI Taxonomy" id="229920"/>
    <lineage>
        <taxon>Bacteria</taxon>
        <taxon>Bacillati</taxon>
        <taxon>Chloroflexota</taxon>
        <taxon>Anaerolineae</taxon>
        <taxon>Anaerolineales</taxon>
        <taxon>Anaerolineaceae</taxon>
        <taxon>Leptolinea</taxon>
    </lineage>
</organism>
<evidence type="ECO:0000259" key="2">
    <source>
        <dbReference type="Pfam" id="PF12850"/>
    </source>
</evidence>
<dbReference type="InterPro" id="IPR050126">
    <property type="entry name" value="Ap4A_hydrolase"/>
</dbReference>
<dbReference type="GO" id="GO:0016791">
    <property type="term" value="F:phosphatase activity"/>
    <property type="evidence" value="ECO:0007669"/>
    <property type="project" value="TreeGrafter"/>
</dbReference>
<keyword evidence="4" id="KW-1185">Reference proteome</keyword>
<evidence type="ECO:0000313" key="4">
    <source>
        <dbReference type="Proteomes" id="UP000050430"/>
    </source>
</evidence>
<dbReference type="SUPFAM" id="SSF56300">
    <property type="entry name" value="Metallo-dependent phosphatases"/>
    <property type="match status" value="1"/>
</dbReference>
<dbReference type="Gene3D" id="3.60.21.10">
    <property type="match status" value="1"/>
</dbReference>
<comment type="caution">
    <text evidence="3">The sequence shown here is derived from an EMBL/GenBank/DDBJ whole genome shotgun (WGS) entry which is preliminary data.</text>
</comment>
<evidence type="ECO:0000256" key="1">
    <source>
        <dbReference type="ARBA" id="ARBA00008950"/>
    </source>
</evidence>
<dbReference type="InterPro" id="IPR029052">
    <property type="entry name" value="Metallo-depent_PP-like"/>
</dbReference>
<dbReference type="PIRSF" id="PIRSF000883">
    <property type="entry name" value="Pesterase_MJ0912"/>
    <property type="match status" value="1"/>
</dbReference>
<protein>
    <recommendedName>
        <fullName evidence="2">Calcineurin-like phosphoesterase domain-containing protein</fullName>
    </recommendedName>
</protein>
<dbReference type="PANTHER" id="PTHR42850">
    <property type="entry name" value="METALLOPHOSPHOESTERASE"/>
    <property type="match status" value="1"/>
</dbReference>
<dbReference type="InterPro" id="IPR024654">
    <property type="entry name" value="Calcineurin-like_PHP_lpxH"/>
</dbReference>
<dbReference type="EMBL" id="LGCK01000007">
    <property type="protein sequence ID" value="KPL72595.1"/>
    <property type="molecule type" value="Genomic_DNA"/>
</dbReference>
<reference evidence="3 4" key="1">
    <citation type="submission" date="2015-07" db="EMBL/GenBank/DDBJ databases">
        <title>Genome sequence of Leptolinea tardivitalis DSM 16556.</title>
        <authorList>
            <person name="Hemp J."/>
            <person name="Ward L.M."/>
            <person name="Pace L.A."/>
            <person name="Fischer W.W."/>
        </authorList>
    </citation>
    <scope>NUCLEOTIDE SEQUENCE [LARGE SCALE GENOMIC DNA]</scope>
    <source>
        <strain evidence="3 4">YMTK-2</strain>
    </source>
</reference>
<accession>A0A0P6XCJ9</accession>
<comment type="similarity">
    <text evidence="1">Belongs to the metallophosphoesterase superfamily. YfcE family.</text>
</comment>
<dbReference type="PANTHER" id="PTHR42850:SF2">
    <property type="entry name" value="BLL5683 PROTEIN"/>
    <property type="match status" value="1"/>
</dbReference>
<dbReference type="AlphaFoldDB" id="A0A0P6XCJ9"/>
<feature type="domain" description="Calcineurin-like phosphoesterase" evidence="2">
    <location>
        <begin position="1"/>
        <end position="205"/>
    </location>
</feature>
<dbReference type="Pfam" id="PF12850">
    <property type="entry name" value="Metallophos_2"/>
    <property type="match status" value="1"/>
</dbReference>
<dbReference type="RefSeq" id="WP_062421354.1">
    <property type="nucleotide sequence ID" value="NZ_BBYA01000008.1"/>
</dbReference>
<gene>
    <name evidence="3" type="ORF">ADM99_05655</name>
</gene>
<evidence type="ECO:0000313" key="3">
    <source>
        <dbReference type="EMBL" id="KPL72595.1"/>
    </source>
</evidence>
<dbReference type="GO" id="GO:0005737">
    <property type="term" value="C:cytoplasm"/>
    <property type="evidence" value="ECO:0007669"/>
    <property type="project" value="TreeGrafter"/>
</dbReference>
<dbReference type="STRING" id="229920.ADM99_05655"/>
<dbReference type="Proteomes" id="UP000050430">
    <property type="component" value="Unassembled WGS sequence"/>
</dbReference>
<dbReference type="OrthoDB" id="9800565at2"/>
<dbReference type="InterPro" id="IPR011152">
    <property type="entry name" value="Pesterase_MJ0912"/>
</dbReference>